<keyword evidence="4" id="KW-0460">Magnesium</keyword>
<dbReference type="PANTHER" id="PTHR12629:SF0">
    <property type="entry name" value="DIPHOSPHOINOSITOL-POLYPHOSPHATE DIPHOSPHATASE"/>
    <property type="match status" value="1"/>
</dbReference>
<accession>A0AAE3D335</accession>
<dbReference type="SUPFAM" id="SSF55811">
    <property type="entry name" value="Nudix"/>
    <property type="match status" value="1"/>
</dbReference>
<evidence type="ECO:0000256" key="4">
    <source>
        <dbReference type="ARBA" id="ARBA00022842"/>
    </source>
</evidence>
<feature type="domain" description="Nudix hydrolase" evidence="5">
    <location>
        <begin position="6"/>
        <end position="136"/>
    </location>
</feature>
<comment type="cofactor">
    <cofactor evidence="1">
        <name>Mg(2+)</name>
        <dbReference type="ChEBI" id="CHEBI:18420"/>
    </cofactor>
</comment>
<dbReference type="InterPro" id="IPR000086">
    <property type="entry name" value="NUDIX_hydrolase_dom"/>
</dbReference>
<dbReference type="GO" id="GO:0034432">
    <property type="term" value="F:bis(5'-adenosyl)-pentaphosphatase activity"/>
    <property type="evidence" value="ECO:0007669"/>
    <property type="project" value="TreeGrafter"/>
</dbReference>
<dbReference type="InterPro" id="IPR047198">
    <property type="entry name" value="DDP-like_NUDIX"/>
</dbReference>
<dbReference type="PROSITE" id="PS51462">
    <property type="entry name" value="NUDIX"/>
    <property type="match status" value="1"/>
</dbReference>
<dbReference type="Gene3D" id="3.90.79.10">
    <property type="entry name" value="Nucleoside Triphosphate Pyrophosphohydrolase"/>
    <property type="match status" value="1"/>
</dbReference>
<dbReference type="GO" id="GO:1901909">
    <property type="term" value="P:diadenosine hexaphosphate catabolic process"/>
    <property type="evidence" value="ECO:0007669"/>
    <property type="project" value="TreeGrafter"/>
</dbReference>
<evidence type="ECO:0000256" key="3">
    <source>
        <dbReference type="ARBA" id="ARBA00022801"/>
    </source>
</evidence>
<evidence type="ECO:0000313" key="6">
    <source>
        <dbReference type="EMBL" id="MBW8640464.1"/>
    </source>
</evidence>
<protein>
    <submittedName>
        <fullName evidence="6">NUDIX hydrolase</fullName>
    </submittedName>
</protein>
<dbReference type="GO" id="GO:0071543">
    <property type="term" value="P:diphosphoinositol polyphosphate metabolic process"/>
    <property type="evidence" value="ECO:0007669"/>
    <property type="project" value="TreeGrafter"/>
</dbReference>
<dbReference type="Proteomes" id="UP001196509">
    <property type="component" value="Unassembled WGS sequence"/>
</dbReference>
<keyword evidence="3 6" id="KW-0378">Hydrolase</keyword>
<dbReference type="InterPro" id="IPR015797">
    <property type="entry name" value="NUDIX_hydrolase-like_dom_sf"/>
</dbReference>
<dbReference type="GO" id="GO:1901911">
    <property type="term" value="P:adenosine 5'-(hexahydrogen pentaphosphate) catabolic process"/>
    <property type="evidence" value="ECO:0007669"/>
    <property type="project" value="TreeGrafter"/>
</dbReference>
<evidence type="ECO:0000259" key="5">
    <source>
        <dbReference type="PROSITE" id="PS51462"/>
    </source>
</evidence>
<dbReference type="CDD" id="cd04666">
    <property type="entry name" value="NUDIX_DIPP2_like_Nudt4"/>
    <property type="match status" value="1"/>
</dbReference>
<evidence type="ECO:0000256" key="1">
    <source>
        <dbReference type="ARBA" id="ARBA00001946"/>
    </source>
</evidence>
<dbReference type="GO" id="GO:0000298">
    <property type="term" value="F:endopolyphosphatase activity"/>
    <property type="evidence" value="ECO:0007669"/>
    <property type="project" value="TreeGrafter"/>
</dbReference>
<dbReference type="GO" id="GO:0008486">
    <property type="term" value="F:diphosphoinositol-polyphosphate diphosphatase activity"/>
    <property type="evidence" value="ECO:0007669"/>
    <property type="project" value="TreeGrafter"/>
</dbReference>
<dbReference type="GO" id="GO:0005737">
    <property type="term" value="C:cytoplasm"/>
    <property type="evidence" value="ECO:0007669"/>
    <property type="project" value="TreeGrafter"/>
</dbReference>
<evidence type="ECO:0000256" key="2">
    <source>
        <dbReference type="ARBA" id="ARBA00022723"/>
    </source>
</evidence>
<dbReference type="PANTHER" id="PTHR12629">
    <property type="entry name" value="DIPHOSPHOINOSITOL POLYPHOSPHATE PHOSPHOHYDROLASE"/>
    <property type="match status" value="1"/>
</dbReference>
<dbReference type="AlphaFoldDB" id="A0AAE3D335"/>
<organism evidence="6 7">
    <name type="scientific">Flavimaribacter sediminis</name>
    <dbReference type="NCBI Taxonomy" id="2865987"/>
    <lineage>
        <taxon>Bacteria</taxon>
        <taxon>Pseudomonadati</taxon>
        <taxon>Pseudomonadota</taxon>
        <taxon>Alphaproteobacteria</taxon>
        <taxon>Hyphomicrobiales</taxon>
        <taxon>Rhizobiaceae</taxon>
        <taxon>Flavimaribacter</taxon>
    </lineage>
</organism>
<dbReference type="Pfam" id="PF00293">
    <property type="entry name" value="NUDIX"/>
    <property type="match status" value="1"/>
</dbReference>
<dbReference type="GO" id="GO:0046872">
    <property type="term" value="F:metal ion binding"/>
    <property type="evidence" value="ECO:0007669"/>
    <property type="project" value="UniProtKB-KW"/>
</dbReference>
<sequence length="139" mass="15716">MSDTRPHQYAALCYRVKKSGLKVLLVTSRDTGRWVMPKGWPVKKQDGEGSAACEAWEEAGVIGKTDGKPIGYYCYDKVFDKNTAIECEVEVYPLEVTKLQKSYPECKQRVRRWFSVSGAAKRVDEPDLAKLILGFTPNH</sequence>
<comment type="caution">
    <text evidence="6">The sequence shown here is derived from an EMBL/GenBank/DDBJ whole genome shotgun (WGS) entry which is preliminary data.</text>
</comment>
<gene>
    <name evidence="6" type="ORF">K1W69_24950</name>
</gene>
<name>A0AAE3D335_9HYPH</name>
<dbReference type="GO" id="GO:1901907">
    <property type="term" value="P:diadenosine pentaphosphate catabolic process"/>
    <property type="evidence" value="ECO:0007669"/>
    <property type="project" value="TreeGrafter"/>
</dbReference>
<evidence type="ECO:0000313" key="7">
    <source>
        <dbReference type="Proteomes" id="UP001196509"/>
    </source>
</evidence>
<reference evidence="6" key="1">
    <citation type="submission" date="2021-08" db="EMBL/GenBank/DDBJ databases">
        <title>Hoeflea bacterium WL0058 sp. nov., isolated from the sediment.</title>
        <authorList>
            <person name="Wang L."/>
            <person name="Zhang D."/>
        </authorList>
    </citation>
    <scope>NUCLEOTIDE SEQUENCE</scope>
    <source>
        <strain evidence="6">WL0058</strain>
    </source>
</reference>
<keyword evidence="2" id="KW-0479">Metal-binding</keyword>
<proteinExistence type="predicted"/>
<keyword evidence="7" id="KW-1185">Reference proteome</keyword>
<dbReference type="EMBL" id="JAICBX010000006">
    <property type="protein sequence ID" value="MBW8640464.1"/>
    <property type="molecule type" value="Genomic_DNA"/>
</dbReference>
<dbReference type="GO" id="GO:0034431">
    <property type="term" value="F:bis(5'-adenosyl)-hexaphosphatase activity"/>
    <property type="evidence" value="ECO:0007669"/>
    <property type="project" value="TreeGrafter"/>
</dbReference>